<accession>A0A6A6Q0B5</accession>
<feature type="domain" description="F-box" evidence="1">
    <location>
        <begin position="5"/>
        <end position="58"/>
    </location>
</feature>
<reference evidence="2" key="1">
    <citation type="journal article" date="2020" name="Stud. Mycol.">
        <title>101 Dothideomycetes genomes: a test case for predicting lifestyles and emergence of pathogens.</title>
        <authorList>
            <person name="Haridas S."/>
            <person name="Albert R."/>
            <person name="Binder M."/>
            <person name="Bloem J."/>
            <person name="Labutti K."/>
            <person name="Salamov A."/>
            <person name="Andreopoulos B."/>
            <person name="Baker S."/>
            <person name="Barry K."/>
            <person name="Bills G."/>
            <person name="Bluhm B."/>
            <person name="Cannon C."/>
            <person name="Castanera R."/>
            <person name="Culley D."/>
            <person name="Daum C."/>
            <person name="Ezra D."/>
            <person name="Gonzalez J."/>
            <person name="Henrissat B."/>
            <person name="Kuo A."/>
            <person name="Liang C."/>
            <person name="Lipzen A."/>
            <person name="Lutzoni F."/>
            <person name="Magnuson J."/>
            <person name="Mondo S."/>
            <person name="Nolan M."/>
            <person name="Ohm R."/>
            <person name="Pangilinan J."/>
            <person name="Park H.-J."/>
            <person name="Ramirez L."/>
            <person name="Alfaro M."/>
            <person name="Sun H."/>
            <person name="Tritt A."/>
            <person name="Yoshinaga Y."/>
            <person name="Zwiers L.-H."/>
            <person name="Turgeon B."/>
            <person name="Goodwin S."/>
            <person name="Spatafora J."/>
            <person name="Crous P."/>
            <person name="Grigoriev I."/>
        </authorList>
    </citation>
    <scope>NUCLEOTIDE SEQUENCE</scope>
    <source>
        <strain evidence="2">CBS 113389</strain>
    </source>
</reference>
<dbReference type="RefSeq" id="XP_033591426.1">
    <property type="nucleotide sequence ID" value="XM_033736684.1"/>
</dbReference>
<dbReference type="GeneID" id="54477686"/>
<name>A0A6A6Q0B5_9PEZI</name>
<sequence>MSSSSSSLFELPSEILVLVFEHLDDVRALYQLVQTCARAQEIYVQHAAGILDHVLRNAYPDGAQSIKDTRTAARSGGELNYAYLGEHEVHWMGPADTPADMSHLQDYSTLADEVDNLAAWCAPKCQQRPSWHRPGGTSMRQSVVESLCHLQLLANRMFNVRLPAFPEEISLRVYEKTTARTYISRKTRDQARDLQEDQLRLLQPHQLRNLWYLLQILQDEYLRLRRHRLRPAEGSLLDLLFQHAPDEKVWNISLWLPVQSMLSKLGLHIVPPRPGTSFRFRGHETIDELHQVDAEEFDQYFKALRENPRETTKQRRQCSICVARGHSPSPCPHAYLDKFRPLLGLPYGDATCIAELVRFKGSLQPIIVTKPHWAYGGGRNADHSRLEMMLWECTERHRPTTAAKHRSRAL</sequence>
<organism evidence="2 3">
    <name type="scientific">Neohortaea acidophila</name>
    <dbReference type="NCBI Taxonomy" id="245834"/>
    <lineage>
        <taxon>Eukaryota</taxon>
        <taxon>Fungi</taxon>
        <taxon>Dikarya</taxon>
        <taxon>Ascomycota</taxon>
        <taxon>Pezizomycotina</taxon>
        <taxon>Dothideomycetes</taxon>
        <taxon>Dothideomycetidae</taxon>
        <taxon>Mycosphaerellales</taxon>
        <taxon>Teratosphaeriaceae</taxon>
        <taxon>Neohortaea</taxon>
    </lineage>
</organism>
<gene>
    <name evidence="2" type="ORF">BDY17DRAFT_321755</name>
</gene>
<dbReference type="AlphaFoldDB" id="A0A6A6Q0B5"/>
<proteinExistence type="predicted"/>
<dbReference type="EMBL" id="MU001633">
    <property type="protein sequence ID" value="KAF2484857.1"/>
    <property type="molecule type" value="Genomic_DNA"/>
</dbReference>
<dbReference type="InterPro" id="IPR001810">
    <property type="entry name" value="F-box_dom"/>
</dbReference>
<dbReference type="PROSITE" id="PS50181">
    <property type="entry name" value="FBOX"/>
    <property type="match status" value="1"/>
</dbReference>
<keyword evidence="3" id="KW-1185">Reference proteome</keyword>
<dbReference type="CDD" id="cd09917">
    <property type="entry name" value="F-box_SF"/>
    <property type="match status" value="1"/>
</dbReference>
<dbReference type="OrthoDB" id="5039214at2759"/>
<evidence type="ECO:0000259" key="1">
    <source>
        <dbReference type="PROSITE" id="PS50181"/>
    </source>
</evidence>
<evidence type="ECO:0000313" key="2">
    <source>
        <dbReference type="EMBL" id="KAF2484857.1"/>
    </source>
</evidence>
<dbReference type="Proteomes" id="UP000799767">
    <property type="component" value="Unassembled WGS sequence"/>
</dbReference>
<evidence type="ECO:0000313" key="3">
    <source>
        <dbReference type="Proteomes" id="UP000799767"/>
    </source>
</evidence>
<protein>
    <recommendedName>
        <fullName evidence="1">F-box domain-containing protein</fullName>
    </recommendedName>
</protein>